<organism evidence="3 4">
    <name type="scientific">Danionella cerebrum</name>
    <dbReference type="NCBI Taxonomy" id="2873325"/>
    <lineage>
        <taxon>Eukaryota</taxon>
        <taxon>Metazoa</taxon>
        <taxon>Chordata</taxon>
        <taxon>Craniata</taxon>
        <taxon>Vertebrata</taxon>
        <taxon>Euteleostomi</taxon>
        <taxon>Actinopterygii</taxon>
        <taxon>Neopterygii</taxon>
        <taxon>Teleostei</taxon>
        <taxon>Ostariophysi</taxon>
        <taxon>Cypriniformes</taxon>
        <taxon>Danionidae</taxon>
        <taxon>Danioninae</taxon>
        <taxon>Danionella</taxon>
    </lineage>
</organism>
<dbReference type="OrthoDB" id="8915828at2759"/>
<keyword evidence="4" id="KW-1185">Reference proteome</keyword>
<evidence type="ECO:0000313" key="3">
    <source>
        <dbReference type="EMBL" id="TRY97773.1"/>
    </source>
</evidence>
<dbReference type="EMBL" id="SRMA01025209">
    <property type="protein sequence ID" value="TRY97773.1"/>
    <property type="molecule type" value="Genomic_DNA"/>
</dbReference>
<evidence type="ECO:0000256" key="2">
    <source>
        <dbReference type="SAM" id="SignalP"/>
    </source>
</evidence>
<keyword evidence="2" id="KW-0732">Signal</keyword>
<gene>
    <name evidence="3" type="ORF">DNTS_008274</name>
</gene>
<dbReference type="AlphaFoldDB" id="A0A553R6H5"/>
<name>A0A553R6H5_9TELE</name>
<evidence type="ECO:0000313" key="4">
    <source>
        <dbReference type="Proteomes" id="UP000316079"/>
    </source>
</evidence>
<accession>A0A553R6H5</accession>
<feature type="signal peptide" evidence="2">
    <location>
        <begin position="1"/>
        <end position="18"/>
    </location>
</feature>
<reference evidence="3 4" key="1">
    <citation type="journal article" date="2019" name="Sci. Data">
        <title>Hybrid genome assembly and annotation of Danionella translucida.</title>
        <authorList>
            <person name="Kadobianskyi M."/>
            <person name="Schulze L."/>
            <person name="Schuelke M."/>
            <person name="Judkewitz B."/>
        </authorList>
    </citation>
    <scope>NUCLEOTIDE SEQUENCE [LARGE SCALE GENOMIC DNA]</scope>
    <source>
        <strain evidence="3 4">Bolton</strain>
    </source>
</reference>
<proteinExistence type="predicted"/>
<feature type="region of interest" description="Disordered" evidence="1">
    <location>
        <begin position="62"/>
        <end position="157"/>
    </location>
</feature>
<sequence>MFWLWSVISPPLLLQTEALCSAVSPLCARFQTGPLLMLSKLPQPFSSPLSLSVALMPSGDTCSPELPLSWGTREDANDPMESSSGGKQGREGGRREEQLRGRDEFRRGSERENLNATGFTTLSLHGAAQTASTEEPVLNSTAAEDQTDLRTASQGHEPELRLIKARPPQLQQKLGVGSIMATNRERPVRHMTGFFPFAFSSMRNHSPFDLLANGSLFGRFGADLRKEMAALCE</sequence>
<protein>
    <submittedName>
        <fullName evidence="3">Uncharacterized protein</fullName>
    </submittedName>
</protein>
<evidence type="ECO:0000256" key="1">
    <source>
        <dbReference type="SAM" id="MobiDB-lite"/>
    </source>
</evidence>
<comment type="caution">
    <text evidence="3">The sequence shown here is derived from an EMBL/GenBank/DDBJ whole genome shotgun (WGS) entry which is preliminary data.</text>
</comment>
<feature type="chain" id="PRO_5021802320" evidence="2">
    <location>
        <begin position="19"/>
        <end position="233"/>
    </location>
</feature>
<dbReference type="STRING" id="623744.A0A553R6H5"/>
<feature type="compositionally biased region" description="Basic and acidic residues" evidence="1">
    <location>
        <begin position="88"/>
        <end position="113"/>
    </location>
</feature>
<dbReference type="Proteomes" id="UP000316079">
    <property type="component" value="Unassembled WGS sequence"/>
</dbReference>
<feature type="compositionally biased region" description="Polar residues" evidence="1">
    <location>
        <begin position="114"/>
        <end position="154"/>
    </location>
</feature>